<feature type="transmembrane region" description="Helical" evidence="1">
    <location>
        <begin position="215"/>
        <end position="241"/>
    </location>
</feature>
<keyword evidence="1" id="KW-0812">Transmembrane</keyword>
<dbReference type="EMBL" id="CAMPGE010018710">
    <property type="protein sequence ID" value="CAI2377102.1"/>
    <property type="molecule type" value="Genomic_DNA"/>
</dbReference>
<keyword evidence="1" id="KW-1133">Transmembrane helix</keyword>
<dbReference type="AlphaFoldDB" id="A0AAD1XQU3"/>
<feature type="transmembrane region" description="Helical" evidence="1">
    <location>
        <begin position="100"/>
        <end position="119"/>
    </location>
</feature>
<feature type="transmembrane region" description="Helical" evidence="1">
    <location>
        <begin position="140"/>
        <end position="161"/>
    </location>
</feature>
<evidence type="ECO:0000313" key="2">
    <source>
        <dbReference type="EMBL" id="CAI2377102.1"/>
    </source>
</evidence>
<organism evidence="2 3">
    <name type="scientific">Euplotes crassus</name>
    <dbReference type="NCBI Taxonomy" id="5936"/>
    <lineage>
        <taxon>Eukaryota</taxon>
        <taxon>Sar</taxon>
        <taxon>Alveolata</taxon>
        <taxon>Ciliophora</taxon>
        <taxon>Intramacronucleata</taxon>
        <taxon>Spirotrichea</taxon>
        <taxon>Hypotrichia</taxon>
        <taxon>Euplotida</taxon>
        <taxon>Euplotidae</taxon>
        <taxon>Moneuplotes</taxon>
    </lineage>
</organism>
<evidence type="ECO:0000256" key="1">
    <source>
        <dbReference type="SAM" id="Phobius"/>
    </source>
</evidence>
<accession>A0AAD1XQU3</accession>
<evidence type="ECO:0000313" key="3">
    <source>
        <dbReference type="Proteomes" id="UP001295684"/>
    </source>
</evidence>
<name>A0AAD1XQU3_EUPCR</name>
<keyword evidence="1" id="KW-0472">Membrane</keyword>
<protein>
    <recommendedName>
        <fullName evidence="4">Transmembrane protein</fullName>
    </recommendedName>
</protein>
<comment type="caution">
    <text evidence="2">The sequence shown here is derived from an EMBL/GenBank/DDBJ whole genome shotgun (WGS) entry which is preliminary data.</text>
</comment>
<gene>
    <name evidence="2" type="ORF">ECRASSUSDP1_LOCUS18484</name>
</gene>
<feature type="transmembrane region" description="Helical" evidence="1">
    <location>
        <begin position="58"/>
        <end position="80"/>
    </location>
</feature>
<sequence length="291" mass="33639">MDLNKIVKEVAPDTDYGTIGENGAKMYISPKEQAKQNRMLIYQAKNTIIAKRKYIRKFSYFLIFIGICGFFKQIFDILIAEPEKVVIEADSFREEIDISQGFLFGERILIAIRDLLFMFQGWYYLRKLKQPQNLKASQKLITTTIIIIIIQFAVFSLQYYLSCYLIQDVVRTWQQSLSSSTYHQKSKSGTFSYTRTKIGTGYIGQEMDVFEEADIYLIAFGMILLFFCILGLSSLICFGILKYLLSYKQQFVNLECLNSLPNSIELQTRSIPLEEVDEHSRLAKNLPQASP</sequence>
<reference evidence="2" key="1">
    <citation type="submission" date="2023-07" db="EMBL/GenBank/DDBJ databases">
        <authorList>
            <consortium name="AG Swart"/>
            <person name="Singh M."/>
            <person name="Singh A."/>
            <person name="Seah K."/>
            <person name="Emmerich C."/>
        </authorList>
    </citation>
    <scope>NUCLEOTIDE SEQUENCE</scope>
    <source>
        <strain evidence="2">DP1</strain>
    </source>
</reference>
<proteinExistence type="predicted"/>
<keyword evidence="3" id="KW-1185">Reference proteome</keyword>
<evidence type="ECO:0008006" key="4">
    <source>
        <dbReference type="Google" id="ProtNLM"/>
    </source>
</evidence>
<dbReference type="Proteomes" id="UP001295684">
    <property type="component" value="Unassembled WGS sequence"/>
</dbReference>